<dbReference type="RefSeq" id="WP_183495925.1">
    <property type="nucleotide sequence ID" value="NZ_JACIFF010000005.1"/>
</dbReference>
<name>A0A840E6W6_9BACT</name>
<sequence>MANDMNDPQVPVGNGGDGPGGDDDTQTLCQKWFNDYLENPLEADLERAAGAATVGSLGYDEGKIGTQLRVCRLEDAQKIRSEYRGIQACISTTLAAHAAGVTVNVTGYIDKDKALGGKLNTALEAIKAVKAGMGKVHALACKLEAARKDSCNSEQCKAIDKGLPKVDGVGGLERFNNEITAIRESVTTVNGNADALFEMGIKYAGIQASTNVTSLKDMTNKLKTDADALAADVLAQAKALDTKMADQEAALATEITGLSTALYTRQTTKLTYDCLVELKTDLEEIVDQDCAQLDYDATKDRLRYLCETAVSTFDTTAGCGDDNGGGNKFNTQDAPSC</sequence>
<feature type="region of interest" description="Disordered" evidence="1">
    <location>
        <begin position="1"/>
        <end position="25"/>
    </location>
</feature>
<evidence type="ECO:0000313" key="3">
    <source>
        <dbReference type="Proteomes" id="UP000576209"/>
    </source>
</evidence>
<comment type="caution">
    <text evidence="2">The sequence shown here is derived from an EMBL/GenBank/DDBJ whole genome shotgun (WGS) entry which is preliminary data.</text>
</comment>
<dbReference type="Proteomes" id="UP000576209">
    <property type="component" value="Unassembled WGS sequence"/>
</dbReference>
<reference evidence="2 3" key="1">
    <citation type="submission" date="2020-08" db="EMBL/GenBank/DDBJ databases">
        <title>Genomic Encyclopedia of Type Strains, Phase IV (KMG-IV): sequencing the most valuable type-strain genomes for metagenomic binning, comparative biology and taxonomic classification.</title>
        <authorList>
            <person name="Goeker M."/>
        </authorList>
    </citation>
    <scope>NUCLEOTIDE SEQUENCE [LARGE SCALE GENOMIC DNA]</scope>
    <source>
        <strain evidence="2 3">DSM 105137</strain>
    </source>
</reference>
<gene>
    <name evidence="2" type="ORF">GGR28_002318</name>
</gene>
<dbReference type="EMBL" id="JACIFF010000005">
    <property type="protein sequence ID" value="MBB4079693.1"/>
    <property type="molecule type" value="Genomic_DNA"/>
</dbReference>
<organism evidence="2 3">
    <name type="scientific">Neolewinella aquimaris</name>
    <dbReference type="NCBI Taxonomy" id="1835722"/>
    <lineage>
        <taxon>Bacteria</taxon>
        <taxon>Pseudomonadati</taxon>
        <taxon>Bacteroidota</taxon>
        <taxon>Saprospiria</taxon>
        <taxon>Saprospirales</taxon>
        <taxon>Lewinellaceae</taxon>
        <taxon>Neolewinella</taxon>
    </lineage>
</organism>
<evidence type="ECO:0000256" key="1">
    <source>
        <dbReference type="SAM" id="MobiDB-lite"/>
    </source>
</evidence>
<proteinExistence type="predicted"/>
<keyword evidence="3" id="KW-1185">Reference proteome</keyword>
<accession>A0A840E6W6</accession>
<protein>
    <submittedName>
        <fullName evidence="2">Uncharacterized protein</fullName>
    </submittedName>
</protein>
<dbReference type="AlphaFoldDB" id="A0A840E6W6"/>
<evidence type="ECO:0000313" key="2">
    <source>
        <dbReference type="EMBL" id="MBB4079693.1"/>
    </source>
</evidence>